<dbReference type="RefSeq" id="WP_259314530.1">
    <property type="nucleotide sequence ID" value="NZ_CP087164.1"/>
</dbReference>
<dbReference type="PANTHER" id="PTHR21366">
    <property type="entry name" value="GLYOXALASE FAMILY PROTEIN"/>
    <property type="match status" value="1"/>
</dbReference>
<keyword evidence="3" id="KW-0479">Metal-binding</keyword>
<comment type="subunit">
    <text evidence="2">Homotetramer.</text>
</comment>
<evidence type="ECO:0000256" key="7">
    <source>
        <dbReference type="ARBA" id="ARBA00023002"/>
    </source>
</evidence>
<evidence type="ECO:0000256" key="1">
    <source>
        <dbReference type="ARBA" id="ARBA00008784"/>
    </source>
</evidence>
<reference evidence="9" key="1">
    <citation type="journal article" date="2022" name="Int. J. Syst. Evol. Microbiol.">
        <title>Pseudomonas aegrilactucae sp. nov. and Pseudomonas morbosilactucae sp. nov., pathogens causing bacterial rot of lettuce in Japan.</title>
        <authorList>
            <person name="Sawada H."/>
            <person name="Fujikawa T."/>
            <person name="Satou M."/>
        </authorList>
    </citation>
    <scope>NUCLEOTIDE SEQUENCE</scope>
    <source>
        <strain evidence="9">0166_1</strain>
    </source>
</reference>
<dbReference type="Proteomes" id="UP001162834">
    <property type="component" value="Chromosome"/>
</dbReference>
<evidence type="ECO:0000313" key="10">
    <source>
        <dbReference type="Proteomes" id="UP001162834"/>
    </source>
</evidence>
<dbReference type="InterPro" id="IPR004360">
    <property type="entry name" value="Glyas_Fos-R_dOase_dom"/>
</dbReference>
<evidence type="ECO:0000259" key="8">
    <source>
        <dbReference type="PROSITE" id="PS51819"/>
    </source>
</evidence>
<evidence type="ECO:0000313" key="9">
    <source>
        <dbReference type="EMBL" id="UGS34864.1"/>
    </source>
</evidence>
<dbReference type="AlphaFoldDB" id="A0A9E6XUY9"/>
<evidence type="ECO:0000256" key="3">
    <source>
        <dbReference type="ARBA" id="ARBA00022723"/>
    </source>
</evidence>
<comment type="similarity">
    <text evidence="1">Belongs to the extradiol ring-cleavage dioxygenase family.</text>
</comment>
<accession>A0A9E6XUY9</accession>
<keyword evidence="4" id="KW-0677">Repeat</keyword>
<protein>
    <submittedName>
        <fullName evidence="9">Manganese-dependent 2,3-dihydroxybiphenyl 1,2-dioxygenase</fullName>
        <ecNumber evidence="9">1.13.11.39</ecNumber>
    </submittedName>
</protein>
<feature type="domain" description="VOC" evidence="8">
    <location>
        <begin position="4"/>
        <end position="118"/>
    </location>
</feature>
<evidence type="ECO:0000256" key="5">
    <source>
        <dbReference type="ARBA" id="ARBA00022797"/>
    </source>
</evidence>
<dbReference type="Gene3D" id="3.10.180.10">
    <property type="entry name" value="2,3-Dihydroxybiphenyl 1,2-Dioxygenase, domain 1"/>
    <property type="match status" value="2"/>
</dbReference>
<organism evidence="9 10">
    <name type="scientific">Capillimicrobium parvum</name>
    <dbReference type="NCBI Taxonomy" id="2884022"/>
    <lineage>
        <taxon>Bacteria</taxon>
        <taxon>Bacillati</taxon>
        <taxon>Actinomycetota</taxon>
        <taxon>Thermoleophilia</taxon>
        <taxon>Solirubrobacterales</taxon>
        <taxon>Capillimicrobiaceae</taxon>
        <taxon>Capillimicrobium</taxon>
    </lineage>
</organism>
<dbReference type="Pfam" id="PF22247">
    <property type="entry name" value="Diox-like_N"/>
    <property type="match status" value="1"/>
</dbReference>
<sequence>MILRLAHVEISAPDLDEARAFYVGLLGFVEQAADERACYLRGAEEFDAWSLKISRGDGGGLVHSGFRVSEPGDLDRLEAIHADRGLPVVRVAAGTEPGQGDALRTVTPDGHRVEFFHDFDEVELYPEGRLRMPMRDSHRLTGVPPGRIDHVSMRVPDMAAALGYWAGDLDFSTAEIWLDDDGETPRVAWVRRTPRSHDVALGRNDVPAFHHVAYAVSDAAALLRAADLLGDARIQGRLEWGPSRHGATNAFAMYIRDPAGNRLELYTGDYVRDLDRPALLWRPDDYDQQGHSWWGNAPPPTFGETQPLAGEWIA</sequence>
<dbReference type="InterPro" id="IPR029068">
    <property type="entry name" value="Glyas_Bleomycin-R_OHBP_Dase"/>
</dbReference>
<name>A0A9E6XUY9_9ACTN</name>
<dbReference type="GO" id="GO:0018583">
    <property type="term" value="F:biphenyl-2,3-diol 1,2-dioxygenase activity"/>
    <property type="evidence" value="ECO:0007669"/>
    <property type="project" value="UniProtKB-EC"/>
</dbReference>
<dbReference type="EMBL" id="CP087164">
    <property type="protein sequence ID" value="UGS34864.1"/>
    <property type="molecule type" value="Genomic_DNA"/>
</dbReference>
<dbReference type="EC" id="1.13.11.39" evidence="9"/>
<proteinExistence type="inferred from homology"/>
<dbReference type="Pfam" id="PF00903">
    <property type="entry name" value="Glyoxalase"/>
    <property type="match status" value="1"/>
</dbReference>
<keyword evidence="7 9" id="KW-0560">Oxidoreductase</keyword>
<dbReference type="KEGG" id="sbae:DSM104329_01246"/>
<dbReference type="PROSITE" id="PS51819">
    <property type="entry name" value="VOC"/>
    <property type="match status" value="2"/>
</dbReference>
<dbReference type="InterPro" id="IPR054560">
    <property type="entry name" value="XylE-like_N"/>
</dbReference>
<gene>
    <name evidence="9" type="primary">bphC_2</name>
    <name evidence="9" type="ORF">DSM104329_01246</name>
</gene>
<evidence type="ECO:0000256" key="2">
    <source>
        <dbReference type="ARBA" id="ARBA00011881"/>
    </source>
</evidence>
<keyword evidence="5" id="KW-0058">Aromatic hydrocarbons catabolism</keyword>
<dbReference type="GO" id="GO:0046872">
    <property type="term" value="F:metal ion binding"/>
    <property type="evidence" value="ECO:0007669"/>
    <property type="project" value="UniProtKB-KW"/>
</dbReference>
<keyword evidence="6" id="KW-0223">Dioxygenase</keyword>
<keyword evidence="10" id="KW-1185">Reference proteome</keyword>
<dbReference type="SUPFAM" id="SSF54593">
    <property type="entry name" value="Glyoxalase/Bleomycin resistance protein/Dihydroxybiphenyl dioxygenase"/>
    <property type="match status" value="1"/>
</dbReference>
<evidence type="ECO:0000256" key="4">
    <source>
        <dbReference type="ARBA" id="ARBA00022737"/>
    </source>
</evidence>
<dbReference type="InterPro" id="IPR037523">
    <property type="entry name" value="VOC_core"/>
</dbReference>
<dbReference type="InterPro" id="IPR050383">
    <property type="entry name" value="GlyoxalaseI/FosfomycinResist"/>
</dbReference>
<feature type="domain" description="VOC" evidence="8">
    <location>
        <begin position="147"/>
        <end position="268"/>
    </location>
</feature>
<evidence type="ECO:0000256" key="6">
    <source>
        <dbReference type="ARBA" id="ARBA00022964"/>
    </source>
</evidence>